<reference evidence="2 3" key="1">
    <citation type="submission" date="2018-08" db="EMBL/GenBank/DDBJ databases">
        <title>A genome reference for cultivated species of the human gut microbiota.</title>
        <authorList>
            <person name="Zou Y."/>
            <person name="Xue W."/>
            <person name="Luo G."/>
        </authorList>
    </citation>
    <scope>NUCLEOTIDE SEQUENCE [LARGE SCALE GENOMIC DNA]</scope>
    <source>
        <strain evidence="2 3">AF19-13AC</strain>
    </source>
</reference>
<evidence type="ECO:0000313" key="2">
    <source>
        <dbReference type="EMBL" id="RGD66412.1"/>
    </source>
</evidence>
<dbReference type="Proteomes" id="UP000261023">
    <property type="component" value="Unassembled WGS sequence"/>
</dbReference>
<evidence type="ECO:0000256" key="1">
    <source>
        <dbReference type="SAM" id="Phobius"/>
    </source>
</evidence>
<keyword evidence="1" id="KW-0812">Transmembrane</keyword>
<evidence type="ECO:0000313" key="3">
    <source>
        <dbReference type="Proteomes" id="UP000261023"/>
    </source>
</evidence>
<keyword evidence="1" id="KW-0472">Membrane</keyword>
<dbReference type="EMBL" id="QTJW01000049">
    <property type="protein sequence ID" value="RGD66412.1"/>
    <property type="molecule type" value="Genomic_DNA"/>
</dbReference>
<dbReference type="AlphaFoldDB" id="A0A3E3DAY0"/>
<proteinExistence type="predicted"/>
<name>A0A3E3DAY0_9FIRM</name>
<feature type="transmembrane region" description="Helical" evidence="1">
    <location>
        <begin position="158"/>
        <end position="176"/>
    </location>
</feature>
<comment type="caution">
    <text evidence="2">The sequence shown here is derived from an EMBL/GenBank/DDBJ whole genome shotgun (WGS) entry which is preliminary data.</text>
</comment>
<keyword evidence="1" id="KW-1133">Transmembrane helix</keyword>
<feature type="transmembrane region" description="Helical" evidence="1">
    <location>
        <begin position="402"/>
        <end position="424"/>
    </location>
</feature>
<feature type="transmembrane region" description="Helical" evidence="1">
    <location>
        <begin position="547"/>
        <end position="566"/>
    </location>
</feature>
<protein>
    <submittedName>
        <fullName evidence="2">Uncharacterized protein</fullName>
    </submittedName>
</protein>
<gene>
    <name evidence="2" type="ORF">DWX31_32745</name>
</gene>
<feature type="transmembrane region" description="Helical" evidence="1">
    <location>
        <begin position="439"/>
        <end position="460"/>
    </location>
</feature>
<accession>A0A3E3DAY0</accession>
<feature type="transmembrane region" description="Helical" evidence="1">
    <location>
        <begin position="368"/>
        <end position="390"/>
    </location>
</feature>
<sequence length="633" mass="74179">MLKYKIKNHVIALLAAIALTITLICTIFAPYYSTTSDSVIEILPSNYKNAASSAFETRIASIEIDGEPVDFDLSREEPWKLFNNFLTHYDPSDSTPYMINMGKAELCTITFIKKNDSGIITLIVNNTREDIDLYSENQWETYTWTYKNPYTFTFFENYFFTLVLYFFVFVMLEVLLRYKKIILYRIYKLFPNRKVLIFSTLLAISLVSILSLFLYYAKNYTITIVGEFYGNSIQDIYWDNDKMDEYPFSGGENIGTLKSKRLGTIDEVQVLVPQKASSKLRIDFLFEDNEKSQVLIKQVLMQNFYHQYIVNFNELYHLFYAANGAKIELADNGIIINYDLSNSRDQIPHIYTHNFYYHEANKNYTVCAYIKIILSAVIFIIIFYSLLSFFHYSKNKKLRFQILLQLINLFLFSLLFHFFMIIIMQSDFQQAIVWIHEHLIAFLQGGFILCLITLCVWAVIRNSTIAATFTGILSFVISIINQYKMQYQGKPLAPWDYLKINEVKSISSGLRLEISNIMILTAMLIIICIIMNIFWPKIRITNKRVKYVLSIFLLIFTGISGSMYIYKTFWNPDLKEIQWDQEDYYKENGLINSFLANCRYIAIEKPAGYCEETVYQICNELEKDAIIKKCHKL</sequence>
<feature type="transmembrane region" description="Helical" evidence="1">
    <location>
        <begin position="514"/>
        <end position="535"/>
    </location>
</feature>
<feature type="transmembrane region" description="Helical" evidence="1">
    <location>
        <begin position="196"/>
        <end position="217"/>
    </location>
</feature>
<feature type="transmembrane region" description="Helical" evidence="1">
    <location>
        <begin position="12"/>
        <end position="32"/>
    </location>
</feature>
<feature type="transmembrane region" description="Helical" evidence="1">
    <location>
        <begin position="465"/>
        <end position="483"/>
    </location>
</feature>
<organism evidence="2 3">
    <name type="scientific">Hungatella hathewayi</name>
    <dbReference type="NCBI Taxonomy" id="154046"/>
    <lineage>
        <taxon>Bacteria</taxon>
        <taxon>Bacillati</taxon>
        <taxon>Bacillota</taxon>
        <taxon>Clostridia</taxon>
        <taxon>Lachnospirales</taxon>
        <taxon>Lachnospiraceae</taxon>
        <taxon>Hungatella</taxon>
    </lineage>
</organism>
<dbReference type="RefSeq" id="WP_117502888.1">
    <property type="nucleotide sequence ID" value="NZ_QTJW01000049.1"/>
</dbReference>